<name>A0A397WNS0_9ARCH</name>
<organism evidence="2 3">
    <name type="scientific">Candidatus Nanoclepta minutus</name>
    <dbReference type="NCBI Taxonomy" id="1940235"/>
    <lineage>
        <taxon>Archaea</taxon>
        <taxon>Nanobdellota</taxon>
        <taxon>Candidatus Nanoclepta</taxon>
    </lineage>
</organism>
<accession>A0A397WNS0</accession>
<reference evidence="2 3" key="1">
    <citation type="journal article" date="2018" name="Syst. Appl. Microbiol.">
        <title>A new symbiotic nanoarchaeote (Candidatus Nanoclepta minutus) and its host (Zestosphaera tikiterensis gen. nov., sp. nov.) from a New Zealand hot spring.</title>
        <authorList>
            <person name="St John E."/>
            <person name="Liu Y."/>
            <person name="Podar M."/>
            <person name="Stott M.B."/>
            <person name="Meneghin J."/>
            <person name="Chen Z."/>
            <person name="Lagutin K."/>
            <person name="Mitchell K."/>
            <person name="Reysenbach A.L."/>
        </authorList>
    </citation>
    <scope>NUCLEOTIDE SEQUENCE [LARGE SCALE GENOMIC DNA]</scope>
    <source>
        <strain evidence="2">NZ3</strain>
    </source>
</reference>
<comment type="caution">
    <text evidence="2">The sequence shown here is derived from an EMBL/GenBank/DDBJ whole genome shotgun (WGS) entry which is preliminary data.</text>
</comment>
<sequence>MMRGISISDIVLYIIATVVIVGLSFYFAFFISAQYSVSLNSDTYLLFLNSLYSYRINYCLYNITSNPTYLFFFLKDMDFSNIKGIHNCFSKVITNVRVLEGNYSTYSDDDLKRLSLSICGQEDSNFISFIENNYKNCDILIYREKNISSVPIFSYYDIYNSKLGWITETARSLLDQEESQKGFLEGLLENIFKVVSPIGYLAYEYLKDYYKNLLFESLKTSSETFISCNLDREYSIFPLYSVQNLVVDTNRRLYVLSTMQFSKVKSSGNYIIMIVNHTNRKIDFISLSSLRSGCISIPQNMPV</sequence>
<feature type="transmembrane region" description="Helical" evidence="1">
    <location>
        <begin position="12"/>
        <end position="35"/>
    </location>
</feature>
<dbReference type="Proteomes" id="UP000266622">
    <property type="component" value="Unassembled WGS sequence"/>
</dbReference>
<dbReference type="EMBL" id="MWMI01000001">
    <property type="protein sequence ID" value="RIB35551.1"/>
    <property type="molecule type" value="Genomic_DNA"/>
</dbReference>
<feature type="transmembrane region" description="Helical" evidence="1">
    <location>
        <begin position="55"/>
        <end position="74"/>
    </location>
</feature>
<protein>
    <submittedName>
        <fullName evidence="2">Uncharacterized protein</fullName>
    </submittedName>
</protein>
<evidence type="ECO:0000313" key="2">
    <source>
        <dbReference type="EMBL" id="RIB35551.1"/>
    </source>
</evidence>
<proteinExistence type="predicted"/>
<keyword evidence="1" id="KW-0812">Transmembrane</keyword>
<gene>
    <name evidence="2" type="ORF">BXU00_00375</name>
</gene>
<evidence type="ECO:0000256" key="1">
    <source>
        <dbReference type="SAM" id="Phobius"/>
    </source>
</evidence>
<evidence type="ECO:0000313" key="3">
    <source>
        <dbReference type="Proteomes" id="UP000266622"/>
    </source>
</evidence>
<dbReference type="AlphaFoldDB" id="A0A397WNS0"/>
<keyword evidence="1" id="KW-0472">Membrane</keyword>
<keyword evidence="1" id="KW-1133">Transmembrane helix</keyword>